<keyword evidence="2 6" id="KW-0067">ATP-binding</keyword>
<comment type="catalytic activity">
    <reaction evidence="6">
        <text>(6S)-NADPHX + ADP = AMP + phosphate + NADPH + H(+)</text>
        <dbReference type="Rhea" id="RHEA:32235"/>
        <dbReference type="ChEBI" id="CHEBI:15378"/>
        <dbReference type="ChEBI" id="CHEBI:43474"/>
        <dbReference type="ChEBI" id="CHEBI:57783"/>
        <dbReference type="ChEBI" id="CHEBI:64076"/>
        <dbReference type="ChEBI" id="CHEBI:456215"/>
        <dbReference type="ChEBI" id="CHEBI:456216"/>
        <dbReference type="EC" id="4.2.1.136"/>
    </reaction>
</comment>
<proteinExistence type="inferred from homology"/>
<organism evidence="8 9">
    <name type="scientific">Dietzia maris</name>
    <dbReference type="NCBI Taxonomy" id="37915"/>
    <lineage>
        <taxon>Bacteria</taxon>
        <taxon>Bacillati</taxon>
        <taxon>Actinomycetota</taxon>
        <taxon>Actinomycetes</taxon>
        <taxon>Mycobacteriales</taxon>
        <taxon>Dietziaceae</taxon>
        <taxon>Dietzia</taxon>
    </lineage>
</organism>
<dbReference type="PROSITE" id="PS51383">
    <property type="entry name" value="YJEF_C_3"/>
    <property type="match status" value="1"/>
</dbReference>
<evidence type="ECO:0000256" key="3">
    <source>
        <dbReference type="ARBA" id="ARBA00022857"/>
    </source>
</evidence>
<gene>
    <name evidence="6" type="primary">nnrD</name>
    <name evidence="8" type="ORF">DQ226_12305</name>
</gene>
<dbReference type="InterPro" id="IPR000631">
    <property type="entry name" value="CARKD"/>
</dbReference>
<evidence type="ECO:0000313" key="8">
    <source>
        <dbReference type="EMBL" id="RBA33562.1"/>
    </source>
</evidence>
<dbReference type="AlphaFoldDB" id="A0A365P8J0"/>
<feature type="binding site" evidence="6">
    <location>
        <position position="117"/>
    </location>
    <ligand>
        <name>(6S)-NADPHX</name>
        <dbReference type="ChEBI" id="CHEBI:64076"/>
    </ligand>
</feature>
<comment type="function">
    <text evidence="6">Catalyzes the dehydration of the S-form of NAD(P)HX at the expense of ADP, which is converted to AMP. Together with NAD(P)HX epimerase, which catalyzes the epimerization of the S- and R-forms, the enzyme allows the repair of both epimers of NAD(P)HX, a damaged form of NAD(P)H that is a result of enzymatic or heat-dependent hydration.</text>
</comment>
<dbReference type="EMBL" id="QNTT01000034">
    <property type="protein sequence ID" value="RBA33562.1"/>
    <property type="molecule type" value="Genomic_DNA"/>
</dbReference>
<dbReference type="EC" id="4.2.1.136" evidence="6"/>
<comment type="catalytic activity">
    <reaction evidence="6">
        <text>(6S)-NADHX + ADP = AMP + phosphate + NADH + H(+)</text>
        <dbReference type="Rhea" id="RHEA:32223"/>
        <dbReference type="ChEBI" id="CHEBI:15378"/>
        <dbReference type="ChEBI" id="CHEBI:43474"/>
        <dbReference type="ChEBI" id="CHEBI:57945"/>
        <dbReference type="ChEBI" id="CHEBI:64074"/>
        <dbReference type="ChEBI" id="CHEBI:456215"/>
        <dbReference type="ChEBI" id="CHEBI:456216"/>
        <dbReference type="EC" id="4.2.1.136"/>
    </reaction>
</comment>
<dbReference type="Pfam" id="PF01256">
    <property type="entry name" value="Carb_kinase"/>
    <property type="match status" value="1"/>
</dbReference>
<dbReference type="GO" id="GO:0005524">
    <property type="term" value="F:ATP binding"/>
    <property type="evidence" value="ECO:0007669"/>
    <property type="project" value="UniProtKB-KW"/>
</dbReference>
<evidence type="ECO:0000256" key="4">
    <source>
        <dbReference type="ARBA" id="ARBA00023027"/>
    </source>
</evidence>
<dbReference type="GO" id="GO:0052855">
    <property type="term" value="F:ADP-dependent NAD(P)H-hydrate dehydratase activity"/>
    <property type="evidence" value="ECO:0007669"/>
    <property type="project" value="UniProtKB-UniRule"/>
</dbReference>
<comment type="cofactor">
    <cofactor evidence="6">
        <name>Mg(2+)</name>
        <dbReference type="ChEBI" id="CHEBI:18420"/>
    </cofactor>
</comment>
<feature type="binding site" evidence="6">
    <location>
        <position position="46"/>
    </location>
    <ligand>
        <name>(6S)-NADPHX</name>
        <dbReference type="ChEBI" id="CHEBI:64076"/>
    </ligand>
</feature>
<dbReference type="PANTHER" id="PTHR12592">
    <property type="entry name" value="ATP-DEPENDENT (S)-NAD(P)H-HYDRATE DEHYDRATASE FAMILY MEMBER"/>
    <property type="match status" value="1"/>
</dbReference>
<feature type="binding site" evidence="6">
    <location>
        <position position="234"/>
    </location>
    <ligand>
        <name>AMP</name>
        <dbReference type="ChEBI" id="CHEBI:456215"/>
    </ligand>
</feature>
<dbReference type="HAMAP" id="MF_01965">
    <property type="entry name" value="NADHX_dehydratase"/>
    <property type="match status" value="1"/>
</dbReference>
<protein>
    <recommendedName>
        <fullName evidence="6">ADP-dependent (S)-NAD(P)H-hydrate dehydratase</fullName>
        <ecNumber evidence="6">4.2.1.136</ecNumber>
    </recommendedName>
    <alternativeName>
        <fullName evidence="6">ADP-dependent NAD(P)HX dehydratase</fullName>
    </alternativeName>
</protein>
<feature type="binding site" evidence="6">
    <location>
        <position position="235"/>
    </location>
    <ligand>
        <name>(6S)-NADPHX</name>
        <dbReference type="ChEBI" id="CHEBI:64076"/>
    </ligand>
</feature>
<dbReference type="RefSeq" id="WP_119192923.1">
    <property type="nucleotide sequence ID" value="NZ_JAPWIO010000005.1"/>
</dbReference>
<dbReference type="Gene3D" id="3.40.1190.20">
    <property type="match status" value="1"/>
</dbReference>
<evidence type="ECO:0000256" key="1">
    <source>
        <dbReference type="ARBA" id="ARBA00022741"/>
    </source>
</evidence>
<dbReference type="PANTHER" id="PTHR12592:SF0">
    <property type="entry name" value="ATP-DEPENDENT (S)-NAD(P)H-HYDRATE DEHYDRATASE"/>
    <property type="match status" value="1"/>
</dbReference>
<dbReference type="CDD" id="cd01171">
    <property type="entry name" value="YXKO-related"/>
    <property type="match status" value="1"/>
</dbReference>
<keyword evidence="5 6" id="KW-0456">Lyase</keyword>
<evidence type="ECO:0000313" key="9">
    <source>
        <dbReference type="Proteomes" id="UP000252187"/>
    </source>
</evidence>
<comment type="caution">
    <text evidence="6">Lacks conserved residue(s) required for the propagation of feature annotation.</text>
</comment>
<dbReference type="GO" id="GO:0052856">
    <property type="term" value="F:NAD(P)HX epimerase activity"/>
    <property type="evidence" value="ECO:0007669"/>
    <property type="project" value="TreeGrafter"/>
</dbReference>
<dbReference type="GO" id="GO:0046496">
    <property type="term" value="P:nicotinamide nucleotide metabolic process"/>
    <property type="evidence" value="ECO:0007669"/>
    <property type="project" value="UniProtKB-UniRule"/>
</dbReference>
<evidence type="ECO:0000256" key="2">
    <source>
        <dbReference type="ARBA" id="ARBA00022840"/>
    </source>
</evidence>
<dbReference type="GO" id="GO:0110051">
    <property type="term" value="P:metabolite repair"/>
    <property type="evidence" value="ECO:0007669"/>
    <property type="project" value="TreeGrafter"/>
</dbReference>
<evidence type="ECO:0000256" key="6">
    <source>
        <dbReference type="HAMAP-Rule" id="MF_01965"/>
    </source>
</evidence>
<dbReference type="SUPFAM" id="SSF53613">
    <property type="entry name" value="Ribokinase-like"/>
    <property type="match status" value="1"/>
</dbReference>
<keyword evidence="3 6" id="KW-0521">NADP</keyword>
<evidence type="ECO:0000256" key="5">
    <source>
        <dbReference type="ARBA" id="ARBA00023239"/>
    </source>
</evidence>
<comment type="similarity">
    <text evidence="6">Belongs to the NnrD/CARKD family.</text>
</comment>
<accession>A0A365P8J0</accession>
<dbReference type="NCBIfam" id="TIGR00196">
    <property type="entry name" value="yjeF_cterm"/>
    <property type="match status" value="1"/>
</dbReference>
<comment type="caution">
    <text evidence="8">The sequence shown here is derived from an EMBL/GenBank/DDBJ whole genome shotgun (WGS) entry which is preliminary data.</text>
</comment>
<reference evidence="8 9" key="1">
    <citation type="submission" date="2018-06" db="EMBL/GenBank/DDBJ databases">
        <title>Whole genome sequencing of four bacterial strains from South Shetland trench revealing bio-synthetic gene clusters.</title>
        <authorList>
            <person name="Abdel-Mageed W.M."/>
            <person name="Lehri B."/>
            <person name="Jarmusch S.A."/>
            <person name="Miranda K."/>
            <person name="Goodfellow M."/>
            <person name="Jaspars M."/>
            <person name="Karlyshev A.V."/>
        </authorList>
    </citation>
    <scope>NUCLEOTIDE SEQUENCE [LARGE SCALE GENOMIC DNA]</scope>
    <source>
        <strain evidence="8 9">SST1</strain>
    </source>
</reference>
<name>A0A365P8J0_9ACTN</name>
<comment type="subunit">
    <text evidence="6">Homotetramer.</text>
</comment>
<feature type="domain" description="YjeF C-terminal" evidence="7">
    <location>
        <begin position="11"/>
        <end position="294"/>
    </location>
</feature>
<sequence length="296" mass="29744">MSGEVSSESVLTHHALRDWALPSPGGGKEGRGRVLVVGGSRSTPGAVLLAAEATLRCGAGKLQIATAGSVSSSLAIHIPESKSIGLPEDDAGELTAAGADTIVELAEGCDAVVLGPGICEKVAAVDLLSDVVPRLDTTLVLDALGMAYVTENPGGLAHLDGRAVLSPNPKELARTLDVPEDDVEADTPGHAVALAERAGAVVVTGTSTSWIAAPDGRLWRDETGSFGLGISGSGDVKAGLIGGLLARGAEPAQAAAWATHSHGRAGERLSARIGATGFLARELLAEIPGVLVELSS</sequence>
<keyword evidence="4 6" id="KW-0520">NAD</keyword>
<evidence type="ECO:0000259" key="7">
    <source>
        <dbReference type="PROSITE" id="PS51383"/>
    </source>
</evidence>
<keyword evidence="1 6" id="KW-0547">Nucleotide-binding</keyword>
<dbReference type="InterPro" id="IPR029056">
    <property type="entry name" value="Ribokinase-like"/>
</dbReference>
<dbReference type="Proteomes" id="UP000252187">
    <property type="component" value="Unassembled WGS sequence"/>
</dbReference>